<evidence type="ECO:0000256" key="1">
    <source>
        <dbReference type="SAM" id="MobiDB-lite"/>
    </source>
</evidence>
<feature type="region of interest" description="Disordered" evidence="1">
    <location>
        <begin position="142"/>
        <end position="205"/>
    </location>
</feature>
<evidence type="ECO:0000313" key="2">
    <source>
        <dbReference type="EMBL" id="MBD8770413.1"/>
    </source>
</evidence>
<comment type="caution">
    <text evidence="2">The sequence shown here is derived from an EMBL/GenBank/DDBJ whole genome shotgun (WGS) entry which is preliminary data.</text>
</comment>
<feature type="compositionally biased region" description="Low complexity" evidence="1">
    <location>
        <begin position="142"/>
        <end position="154"/>
    </location>
</feature>
<evidence type="ECO:0008006" key="4">
    <source>
        <dbReference type="Google" id="ProtNLM"/>
    </source>
</evidence>
<accession>A0ABR9C125</accession>
<name>A0ABR9C125_9PSED</name>
<proteinExistence type="predicted"/>
<protein>
    <recommendedName>
        <fullName evidence="4">Membrane-anchored ribosome-binding protein, inhibits growth in stationary phase, ElaB/YqjD/DUF883 family</fullName>
    </recommendedName>
</protein>
<organism evidence="2 3">
    <name type="scientific">Pseudomonas coleopterorum</name>
    <dbReference type="NCBI Taxonomy" id="1605838"/>
    <lineage>
        <taxon>Bacteria</taxon>
        <taxon>Pseudomonadati</taxon>
        <taxon>Pseudomonadota</taxon>
        <taxon>Gammaproteobacteria</taxon>
        <taxon>Pseudomonadales</taxon>
        <taxon>Pseudomonadaceae</taxon>
        <taxon>Pseudomonas</taxon>
    </lineage>
</organism>
<feature type="compositionally biased region" description="Polar residues" evidence="1">
    <location>
        <begin position="14"/>
        <end position="23"/>
    </location>
</feature>
<dbReference type="RefSeq" id="WP_192068021.1">
    <property type="nucleotide sequence ID" value="NZ_JACYWY010000003.1"/>
</dbReference>
<sequence>MDTTQRPASDEADANTSPGSTPQEHLQVLADEAGAALSDAKQQGAEQYEHLRDLATDQIDSLVDSAQSAASALEGKDTLGLSQYLGQLASGLGTFADQVRDKSAEELLHKGAQLARDNPAVFLAGSVAIGFALSRFLRASASAPSTPGSSSPAPSDLPQYQTSVPPLSADPAAASVPEPATQAAVSPPLGGTTLYSTPTPPREAL</sequence>
<gene>
    <name evidence="2" type="ORF">IFT38_12775</name>
</gene>
<dbReference type="EMBL" id="JACYWZ010000004">
    <property type="protein sequence ID" value="MBD8770413.1"/>
    <property type="molecule type" value="Genomic_DNA"/>
</dbReference>
<feature type="region of interest" description="Disordered" evidence="1">
    <location>
        <begin position="1"/>
        <end position="23"/>
    </location>
</feature>
<keyword evidence="3" id="KW-1185">Reference proteome</keyword>
<reference evidence="2 3" key="1">
    <citation type="journal article" date="2020" name="FEMS Microbiol. Ecol.">
        <title>Temporal dynamics of bacterial communities during seed development and maturation.</title>
        <authorList>
            <person name="Chesneau G."/>
            <person name="Torres-Cortes G."/>
            <person name="Briand M."/>
            <person name="Darrasse A."/>
            <person name="Preveaux A."/>
            <person name="Marais C."/>
            <person name="Jacques M.A."/>
            <person name="Shade A."/>
            <person name="Barret M."/>
        </authorList>
    </citation>
    <scope>NUCLEOTIDE SEQUENCE [LARGE SCALE GENOMIC DNA]</scope>
    <source>
        <strain evidence="2 3">CFBP13599</strain>
    </source>
</reference>
<dbReference type="Proteomes" id="UP000620025">
    <property type="component" value="Unassembled WGS sequence"/>
</dbReference>
<evidence type="ECO:0000313" key="3">
    <source>
        <dbReference type="Proteomes" id="UP000620025"/>
    </source>
</evidence>